<protein>
    <submittedName>
        <fullName evidence="2">Uncharacterized protein</fullName>
    </submittedName>
</protein>
<evidence type="ECO:0000313" key="1">
    <source>
        <dbReference type="Proteomes" id="UP000887581"/>
    </source>
</evidence>
<proteinExistence type="predicted"/>
<reference evidence="2" key="1">
    <citation type="submission" date="2022-11" db="UniProtKB">
        <authorList>
            <consortium name="WormBaseParasite"/>
        </authorList>
    </citation>
    <scope>IDENTIFICATION</scope>
</reference>
<dbReference type="AlphaFoldDB" id="A0A915PQK8"/>
<accession>A0A915PQK8</accession>
<keyword evidence="1" id="KW-1185">Reference proteome</keyword>
<dbReference type="Proteomes" id="UP000887581">
    <property type="component" value="Unplaced"/>
</dbReference>
<evidence type="ECO:0000313" key="2">
    <source>
        <dbReference type="WBParaSite" id="sdigi.contig32.g2341.t1"/>
    </source>
</evidence>
<organism evidence="1 2">
    <name type="scientific">Setaria digitata</name>
    <dbReference type="NCBI Taxonomy" id="48799"/>
    <lineage>
        <taxon>Eukaryota</taxon>
        <taxon>Metazoa</taxon>
        <taxon>Ecdysozoa</taxon>
        <taxon>Nematoda</taxon>
        <taxon>Chromadorea</taxon>
        <taxon>Rhabditida</taxon>
        <taxon>Spirurina</taxon>
        <taxon>Spiruromorpha</taxon>
        <taxon>Filarioidea</taxon>
        <taxon>Setariidae</taxon>
        <taxon>Setaria</taxon>
    </lineage>
</organism>
<name>A0A915PQK8_9BILA</name>
<sequence length="59" mass="6290">MIVSSVGSTRMVTERIVKGTAVEDPLRLDLAVVMSGTVFGFADVVSRETLGSPGFYARI</sequence>
<dbReference type="WBParaSite" id="sdigi.contig32.g2341.t1">
    <property type="protein sequence ID" value="sdigi.contig32.g2341.t1"/>
    <property type="gene ID" value="sdigi.contig32.g2341"/>
</dbReference>